<dbReference type="KEGG" id="lfa:LFA_1518"/>
<dbReference type="EC" id="2.3.1.266" evidence="1"/>
<dbReference type="RefSeq" id="WP_045095511.1">
    <property type="nucleotide sequence ID" value="NZ_LN614827.1"/>
</dbReference>
<comment type="similarity">
    <text evidence="1">Belongs to the acetyltransferase family. RimI subfamily.</text>
</comment>
<dbReference type="NCBIfam" id="TIGR01575">
    <property type="entry name" value="rimI"/>
    <property type="match status" value="1"/>
</dbReference>
<dbReference type="Gene3D" id="3.40.630.30">
    <property type="match status" value="1"/>
</dbReference>
<dbReference type="InterPro" id="IPR000182">
    <property type="entry name" value="GNAT_dom"/>
</dbReference>
<keyword evidence="3" id="KW-0012">Acyltransferase</keyword>
<dbReference type="CDD" id="cd04301">
    <property type="entry name" value="NAT_SF"/>
    <property type="match status" value="1"/>
</dbReference>
<evidence type="ECO:0000256" key="1">
    <source>
        <dbReference type="RuleBase" id="RU363094"/>
    </source>
</evidence>
<evidence type="ECO:0000313" key="4">
    <source>
        <dbReference type="Proteomes" id="UP000032430"/>
    </source>
</evidence>
<dbReference type="InterPro" id="IPR016181">
    <property type="entry name" value="Acyl_CoA_acyltransferase"/>
</dbReference>
<comment type="subcellular location">
    <subcellularLocation>
        <location evidence="1">Cytoplasm</location>
    </subcellularLocation>
</comment>
<feature type="domain" description="N-acetyltransferase" evidence="2">
    <location>
        <begin position="3"/>
        <end position="151"/>
    </location>
</feature>
<gene>
    <name evidence="3" type="ORF">LFA_1518</name>
</gene>
<organism evidence="3 4">
    <name type="scientific">Legionella fallonii LLAP-10</name>
    <dbReference type="NCBI Taxonomy" id="1212491"/>
    <lineage>
        <taxon>Bacteria</taxon>
        <taxon>Pseudomonadati</taxon>
        <taxon>Pseudomonadota</taxon>
        <taxon>Gammaproteobacteria</taxon>
        <taxon>Legionellales</taxon>
        <taxon>Legionellaceae</taxon>
        <taxon>Legionella</taxon>
    </lineage>
</organism>
<dbReference type="Proteomes" id="UP000032430">
    <property type="component" value="Chromosome I"/>
</dbReference>
<dbReference type="EMBL" id="LN614827">
    <property type="protein sequence ID" value="CEG56933.1"/>
    <property type="molecule type" value="Genomic_DNA"/>
</dbReference>
<dbReference type="OrthoDB" id="9796919at2"/>
<dbReference type="Pfam" id="PF13673">
    <property type="entry name" value="Acetyltransf_10"/>
    <property type="match status" value="1"/>
</dbReference>
<dbReference type="GO" id="GO:0008999">
    <property type="term" value="F:protein-N-terminal-alanine acetyltransferase activity"/>
    <property type="evidence" value="ECO:0007669"/>
    <property type="project" value="UniProtKB-EC"/>
</dbReference>
<accession>A0A098G395</accession>
<dbReference type="AlphaFoldDB" id="A0A098G395"/>
<dbReference type="SUPFAM" id="SSF55729">
    <property type="entry name" value="Acyl-CoA N-acyltransferases (Nat)"/>
    <property type="match status" value="1"/>
</dbReference>
<sequence length="152" mass="17188">MIASIRRMKETDIDNVYAIETSVHVAPWSRNILRDCVLVGYDCRVLEITDENSGAVLGGYIIARVSNNTCHVLNFCIAKQLQSKGWGRKLLQTFLDSLSEVGSVVLEVRPSNSTALHLYQTMGFEQLELKKEYYKDSHGIEDAILLRKQLVI</sequence>
<dbReference type="PROSITE" id="PS51186">
    <property type="entry name" value="GNAT"/>
    <property type="match status" value="1"/>
</dbReference>
<proteinExistence type="inferred from homology"/>
<evidence type="ECO:0000259" key="2">
    <source>
        <dbReference type="PROSITE" id="PS51186"/>
    </source>
</evidence>
<comment type="catalytic activity">
    <reaction evidence="1">
        <text>N-terminal L-alanyl-[ribosomal protein bS18] + acetyl-CoA = N-terminal N(alpha)-acetyl-L-alanyl-[ribosomal protein bS18] + CoA + H(+)</text>
        <dbReference type="Rhea" id="RHEA:43756"/>
        <dbReference type="Rhea" id="RHEA-COMP:10676"/>
        <dbReference type="Rhea" id="RHEA-COMP:10677"/>
        <dbReference type="ChEBI" id="CHEBI:15378"/>
        <dbReference type="ChEBI" id="CHEBI:57287"/>
        <dbReference type="ChEBI" id="CHEBI:57288"/>
        <dbReference type="ChEBI" id="CHEBI:64718"/>
        <dbReference type="ChEBI" id="CHEBI:83683"/>
        <dbReference type="EC" id="2.3.1.266"/>
    </reaction>
</comment>
<name>A0A098G395_9GAMM</name>
<reference evidence="4" key="1">
    <citation type="submission" date="2014-09" db="EMBL/GenBank/DDBJ databases">
        <authorList>
            <person name="Gomez-Valero L."/>
        </authorList>
    </citation>
    <scope>NUCLEOTIDE SEQUENCE [LARGE SCALE GENOMIC DNA]</scope>
    <source>
        <strain evidence="4">ATCC700992</strain>
    </source>
</reference>
<keyword evidence="1" id="KW-0963">Cytoplasm</keyword>
<dbReference type="HOGENOM" id="CLU_013985_23_2_6"/>
<keyword evidence="3" id="KW-0808">Transferase</keyword>
<evidence type="ECO:0000313" key="3">
    <source>
        <dbReference type="EMBL" id="CEG56933.1"/>
    </source>
</evidence>
<keyword evidence="4" id="KW-1185">Reference proteome</keyword>
<protein>
    <recommendedName>
        <fullName evidence="1">[Ribosomal protein bS18]-alanine N-acetyltransferase</fullName>
        <ecNumber evidence="1">2.3.1.266</ecNumber>
    </recommendedName>
</protein>
<dbReference type="InterPro" id="IPR006464">
    <property type="entry name" value="AcTrfase_RimI/Ard1"/>
</dbReference>
<comment type="function">
    <text evidence="1">Acetylates the N-terminal alanine of ribosomal protein bS18.</text>
</comment>
<dbReference type="STRING" id="1212491.LFA_1518"/>
<dbReference type="GO" id="GO:0005737">
    <property type="term" value="C:cytoplasm"/>
    <property type="evidence" value="ECO:0007669"/>
    <property type="project" value="UniProtKB-SubCell"/>
</dbReference>